<evidence type="ECO:0000313" key="7">
    <source>
        <dbReference type="Proteomes" id="UP000033615"/>
    </source>
</evidence>
<dbReference type="SUPFAM" id="SSF56059">
    <property type="entry name" value="Glutathione synthetase ATP-binding domain-like"/>
    <property type="match status" value="1"/>
</dbReference>
<name>A0A1V4D8L2_9ACTN</name>
<feature type="domain" description="ATP-grasp" evidence="5">
    <location>
        <begin position="120"/>
        <end position="318"/>
    </location>
</feature>
<keyword evidence="1" id="KW-0436">Ligase</keyword>
<dbReference type="GO" id="GO:0046872">
    <property type="term" value="F:metal ion binding"/>
    <property type="evidence" value="ECO:0007669"/>
    <property type="project" value="InterPro"/>
</dbReference>
<gene>
    <name evidence="6" type="ORF">VT50_0210025</name>
</gene>
<evidence type="ECO:0000256" key="4">
    <source>
        <dbReference type="PROSITE-ProRule" id="PRU00409"/>
    </source>
</evidence>
<dbReference type="Gene3D" id="3.30.470.20">
    <property type="entry name" value="ATP-grasp fold, B domain"/>
    <property type="match status" value="1"/>
</dbReference>
<keyword evidence="7" id="KW-1185">Reference proteome</keyword>
<evidence type="ECO:0000256" key="1">
    <source>
        <dbReference type="ARBA" id="ARBA00022598"/>
    </source>
</evidence>
<dbReference type="GO" id="GO:0005524">
    <property type="term" value="F:ATP binding"/>
    <property type="evidence" value="ECO:0007669"/>
    <property type="project" value="UniProtKB-UniRule"/>
</dbReference>
<dbReference type="RefSeq" id="WP_053048591.1">
    <property type="nucleotide sequence ID" value="NZ_LAKD02000024.1"/>
</dbReference>
<evidence type="ECO:0000259" key="5">
    <source>
        <dbReference type="PROSITE" id="PS50975"/>
    </source>
</evidence>
<dbReference type="Proteomes" id="UP000033615">
    <property type="component" value="Unassembled WGS sequence"/>
</dbReference>
<dbReference type="PANTHER" id="PTHR43585:SF2">
    <property type="entry name" value="ATP-GRASP ENZYME FSQD"/>
    <property type="match status" value="1"/>
</dbReference>
<sequence>MSTPASPLPRLAVVYNTGSAGPMQIGPAAEGLCEVVFVVDKAVDIVRARMGEIAASGTVCDITGLDLDGQANALDVWQLDAITTFSDSEVLRTAELAQMLGLRYHSPDTARWIRDKTAQRQQLRESGVEDTVSVPVRSAAEVVDAIETVGLPAVLKPRQGTAGRNTFRLHTQDDVAQAVAGTDLSSGYTVETMLRGEPSVAGPQWGDYVSVESSVIDGVVQHLLVCGKTPLTYPFRETGQFFPATLDAEAQAAVLDLTTRALRALGVTHGSTHTEIKLTADGPRIIEVNGRLGGHLYWMFSDGQTGWDVARATLQTAVGLTPDPMPDTSEVTYLLRAQPPVDAVSLAGLPGIDAVRALAGVRRVDVRGQPGKDVSWRNGTSTQVALVYGTVPDHAALLPVIEAFHAELAASYRYA</sequence>
<dbReference type="InterPro" id="IPR011761">
    <property type="entry name" value="ATP-grasp"/>
</dbReference>
<keyword evidence="3 4" id="KW-0067">ATP-binding</keyword>
<dbReference type="OrthoDB" id="24041at2"/>
<dbReference type="InterPro" id="IPR052032">
    <property type="entry name" value="ATP-dep_AA_Ligase"/>
</dbReference>
<evidence type="ECO:0000256" key="2">
    <source>
        <dbReference type="ARBA" id="ARBA00022741"/>
    </source>
</evidence>
<protein>
    <submittedName>
        <fullName evidence="6">ATP-grasp domain-containing protein</fullName>
    </submittedName>
</protein>
<reference evidence="6" key="1">
    <citation type="submission" date="2016-12" db="EMBL/GenBank/DDBJ databases">
        <title>Genome sequence of Streptomyces antioxidans MUSC 164.</title>
        <authorList>
            <person name="Lee L.-H."/>
            <person name="Ser H.-L."/>
        </authorList>
    </citation>
    <scope>NUCLEOTIDE SEQUENCE [LARGE SCALE GENOMIC DNA]</scope>
    <source>
        <strain evidence="6">MUSC 164</strain>
    </source>
</reference>
<evidence type="ECO:0000313" key="6">
    <source>
        <dbReference type="EMBL" id="OPF81399.1"/>
    </source>
</evidence>
<accession>A0A1V4D8L2</accession>
<dbReference type="PROSITE" id="PS50975">
    <property type="entry name" value="ATP_GRASP"/>
    <property type="match status" value="1"/>
</dbReference>
<organism evidence="6 7">
    <name type="scientific">Streptomyces antioxidans</name>
    <dbReference type="NCBI Taxonomy" id="1507734"/>
    <lineage>
        <taxon>Bacteria</taxon>
        <taxon>Bacillati</taxon>
        <taxon>Actinomycetota</taxon>
        <taxon>Actinomycetes</taxon>
        <taxon>Kitasatosporales</taxon>
        <taxon>Streptomycetaceae</taxon>
        <taxon>Streptomyces</taxon>
    </lineage>
</organism>
<keyword evidence="2 4" id="KW-0547">Nucleotide-binding</keyword>
<evidence type="ECO:0000256" key="3">
    <source>
        <dbReference type="ARBA" id="ARBA00022840"/>
    </source>
</evidence>
<dbReference type="AlphaFoldDB" id="A0A1V4D8L2"/>
<proteinExistence type="predicted"/>
<dbReference type="PANTHER" id="PTHR43585">
    <property type="entry name" value="FUMIPYRROLE BIOSYNTHESIS PROTEIN C"/>
    <property type="match status" value="1"/>
</dbReference>
<dbReference type="Pfam" id="PF13535">
    <property type="entry name" value="ATP-grasp_4"/>
    <property type="match status" value="1"/>
</dbReference>
<dbReference type="EMBL" id="LAKD02000024">
    <property type="protein sequence ID" value="OPF81399.1"/>
    <property type="molecule type" value="Genomic_DNA"/>
</dbReference>
<dbReference type="GO" id="GO:0016874">
    <property type="term" value="F:ligase activity"/>
    <property type="evidence" value="ECO:0007669"/>
    <property type="project" value="UniProtKB-KW"/>
</dbReference>
<comment type="caution">
    <text evidence="6">The sequence shown here is derived from an EMBL/GenBank/DDBJ whole genome shotgun (WGS) entry which is preliminary data.</text>
</comment>